<dbReference type="EMBL" id="GL349441">
    <property type="protein sequence ID" value="KNC56430.1"/>
    <property type="molecule type" value="Genomic_DNA"/>
</dbReference>
<protein>
    <submittedName>
        <fullName evidence="4">Uncharacterized protein</fullName>
    </submittedName>
</protein>
<keyword evidence="1" id="KW-0677">Repeat</keyword>
<feature type="region of interest" description="Disordered" evidence="3">
    <location>
        <begin position="1"/>
        <end position="50"/>
    </location>
</feature>
<feature type="compositionally biased region" description="Gly residues" evidence="3">
    <location>
        <begin position="10"/>
        <end position="27"/>
    </location>
</feature>
<dbReference type="CDD" id="cd22968">
    <property type="entry name" value="DD_EFCAB5"/>
    <property type="match status" value="1"/>
</dbReference>
<evidence type="ECO:0000256" key="2">
    <source>
        <dbReference type="PROSITE-ProRule" id="PRU00401"/>
    </source>
</evidence>
<dbReference type="PROSITE" id="PS51073">
    <property type="entry name" value="RPEL"/>
    <property type="match status" value="1"/>
</dbReference>
<dbReference type="Gene3D" id="6.10.150.10">
    <property type="match status" value="1"/>
</dbReference>
<evidence type="ECO:0000313" key="5">
    <source>
        <dbReference type="Proteomes" id="UP000054408"/>
    </source>
</evidence>
<dbReference type="Proteomes" id="UP000054408">
    <property type="component" value="Unassembled WGS sequence"/>
</dbReference>
<dbReference type="Gene3D" id="6.10.140.2040">
    <property type="match status" value="1"/>
</dbReference>
<reference evidence="4 5" key="1">
    <citation type="submission" date="2010-05" db="EMBL/GenBank/DDBJ databases">
        <title>The Genome Sequence of Thecamonas trahens ATCC 50062.</title>
        <authorList>
            <consortium name="The Broad Institute Genome Sequencing Platform"/>
            <person name="Russ C."/>
            <person name="Cuomo C."/>
            <person name="Shea T."/>
            <person name="Young S.K."/>
            <person name="Zeng Q."/>
            <person name="Koehrsen M."/>
            <person name="Haas B."/>
            <person name="Borodovsky M."/>
            <person name="Guigo R."/>
            <person name="Alvarado L."/>
            <person name="Berlin A."/>
            <person name="Bochicchio J."/>
            <person name="Borenstein D."/>
            <person name="Chapman S."/>
            <person name="Chen Z."/>
            <person name="Freedman E."/>
            <person name="Gellesch M."/>
            <person name="Goldberg J."/>
            <person name="Griggs A."/>
            <person name="Gujja S."/>
            <person name="Heilman E."/>
            <person name="Heiman D."/>
            <person name="Hepburn T."/>
            <person name="Howarth C."/>
            <person name="Jen D."/>
            <person name="Larson L."/>
            <person name="Mehta T."/>
            <person name="Park D."/>
            <person name="Pearson M."/>
            <person name="Roberts A."/>
            <person name="Saif S."/>
            <person name="Shenoy N."/>
            <person name="Sisk P."/>
            <person name="Stolte C."/>
            <person name="Sykes S."/>
            <person name="Thomson T."/>
            <person name="Walk T."/>
            <person name="White J."/>
            <person name="Yandava C."/>
            <person name="Burger G."/>
            <person name="Gray M.W."/>
            <person name="Holland P.W.H."/>
            <person name="King N."/>
            <person name="Lang F.B.F."/>
            <person name="Roger A.J."/>
            <person name="Ruiz-Trillo I."/>
            <person name="Lander E."/>
            <person name="Nusbaum C."/>
        </authorList>
    </citation>
    <scope>NUCLEOTIDE SEQUENCE [LARGE SCALE GENOMIC DNA]</scope>
    <source>
        <strain evidence="4 5">ATCC 50062</strain>
    </source>
</reference>
<dbReference type="RefSeq" id="XP_013760942.1">
    <property type="nucleotide sequence ID" value="XM_013905488.1"/>
</dbReference>
<dbReference type="SMART" id="SM00707">
    <property type="entry name" value="RPEL"/>
    <property type="match status" value="3"/>
</dbReference>
<evidence type="ECO:0000256" key="3">
    <source>
        <dbReference type="SAM" id="MobiDB-lite"/>
    </source>
</evidence>
<name>A0A0L0DW38_THETB</name>
<proteinExistence type="predicted"/>
<organism evidence="4 5">
    <name type="scientific">Thecamonas trahens ATCC 50062</name>
    <dbReference type="NCBI Taxonomy" id="461836"/>
    <lineage>
        <taxon>Eukaryota</taxon>
        <taxon>Apusozoa</taxon>
        <taxon>Apusomonadida</taxon>
        <taxon>Apusomonadidae</taxon>
        <taxon>Thecamonas</taxon>
    </lineage>
</organism>
<keyword evidence="5" id="KW-1185">Reference proteome</keyword>
<accession>A0A0L0DW38</accession>
<feature type="compositionally biased region" description="Low complexity" evidence="3">
    <location>
        <begin position="28"/>
        <end position="40"/>
    </location>
</feature>
<dbReference type="AlphaFoldDB" id="A0A0L0DW38"/>
<evidence type="ECO:0000256" key="1">
    <source>
        <dbReference type="ARBA" id="ARBA00022737"/>
    </source>
</evidence>
<dbReference type="GeneID" id="25562081"/>
<sequence>MCSGGSSRSGSGGSGGSGSGSGSGSGGSYSYSDSGSGSSGKSEEHDGGHPVALSSISQALEHKLVRRMKRDDLISRNILQRGDVSAAVLERQKALVRSRIQARLKRTFRTRPSMEKLQESNIMPANKLSPSHLEAQKRLEKRQRLQLLSSRLARRPSINVLREKDIMPVVAVNPRTNTDDEFLEESVYPVLDAAVEALLKALASNAQKRNAGVANVKPINPINWLAQHLMRTNPRYNKTYYKHAKQSPST</sequence>
<dbReference type="InterPro" id="IPR004018">
    <property type="entry name" value="RPEL_repeat"/>
</dbReference>
<dbReference type="OrthoDB" id="199400at2759"/>
<evidence type="ECO:0000313" key="4">
    <source>
        <dbReference type="EMBL" id="KNC56430.1"/>
    </source>
</evidence>
<gene>
    <name evidence="4" type="ORF">AMSG_02400</name>
</gene>
<feature type="repeat" description="RPEL" evidence="2">
    <location>
        <begin position="58"/>
        <end position="83"/>
    </location>
</feature>